<dbReference type="CDD" id="cd00051">
    <property type="entry name" value="EFh"/>
    <property type="match status" value="1"/>
</dbReference>
<dbReference type="InterPro" id="IPR002048">
    <property type="entry name" value="EF_hand_dom"/>
</dbReference>
<evidence type="ECO:0000313" key="4">
    <source>
        <dbReference type="Proteomes" id="UP000276133"/>
    </source>
</evidence>
<dbReference type="STRING" id="10195.A0A3M7R6N3"/>
<dbReference type="EMBL" id="REGN01004101">
    <property type="protein sequence ID" value="RNA19109.1"/>
    <property type="molecule type" value="Genomic_DNA"/>
</dbReference>
<protein>
    <submittedName>
        <fullName evidence="3">Neurocalcin-like protein</fullName>
    </submittedName>
</protein>
<sequence>MYDKDKNGFIDKKELENVIIAILELVGENDKNNSVNAKKRVDEIFKKLDANNDGLISQEEFIKGFSNDPSFTKLMDESCK</sequence>
<keyword evidence="1" id="KW-0106">Calcium</keyword>
<dbReference type="Pfam" id="PF13499">
    <property type="entry name" value="EF-hand_7"/>
    <property type="match status" value="1"/>
</dbReference>
<dbReference type="SUPFAM" id="SSF47473">
    <property type="entry name" value="EF-hand"/>
    <property type="match status" value="1"/>
</dbReference>
<evidence type="ECO:0000313" key="3">
    <source>
        <dbReference type="EMBL" id="RNA19109.1"/>
    </source>
</evidence>
<dbReference type="AlphaFoldDB" id="A0A3M7R6N3"/>
<dbReference type="SMART" id="SM00054">
    <property type="entry name" value="EFh"/>
    <property type="match status" value="2"/>
</dbReference>
<dbReference type="PROSITE" id="PS50222">
    <property type="entry name" value="EF_HAND_2"/>
    <property type="match status" value="2"/>
</dbReference>
<dbReference type="Proteomes" id="UP000276133">
    <property type="component" value="Unassembled WGS sequence"/>
</dbReference>
<evidence type="ECO:0000259" key="2">
    <source>
        <dbReference type="PROSITE" id="PS50222"/>
    </source>
</evidence>
<dbReference type="PROSITE" id="PS00018">
    <property type="entry name" value="EF_HAND_1"/>
    <property type="match status" value="2"/>
</dbReference>
<keyword evidence="4" id="KW-1185">Reference proteome</keyword>
<dbReference type="InterPro" id="IPR011992">
    <property type="entry name" value="EF-hand-dom_pair"/>
</dbReference>
<proteinExistence type="predicted"/>
<feature type="domain" description="EF-hand" evidence="2">
    <location>
        <begin position="36"/>
        <end position="71"/>
    </location>
</feature>
<name>A0A3M7R6N3_BRAPC</name>
<organism evidence="3 4">
    <name type="scientific">Brachionus plicatilis</name>
    <name type="common">Marine rotifer</name>
    <name type="synonym">Brachionus muelleri</name>
    <dbReference type="NCBI Taxonomy" id="10195"/>
    <lineage>
        <taxon>Eukaryota</taxon>
        <taxon>Metazoa</taxon>
        <taxon>Spiralia</taxon>
        <taxon>Gnathifera</taxon>
        <taxon>Rotifera</taxon>
        <taxon>Eurotatoria</taxon>
        <taxon>Monogononta</taxon>
        <taxon>Pseudotrocha</taxon>
        <taxon>Ploima</taxon>
        <taxon>Brachionidae</taxon>
        <taxon>Brachionus</taxon>
    </lineage>
</organism>
<feature type="domain" description="EF-hand" evidence="2">
    <location>
        <begin position="1"/>
        <end position="25"/>
    </location>
</feature>
<dbReference type="InterPro" id="IPR018247">
    <property type="entry name" value="EF_Hand_1_Ca_BS"/>
</dbReference>
<comment type="caution">
    <text evidence="3">The sequence shown here is derived from an EMBL/GenBank/DDBJ whole genome shotgun (WGS) entry which is preliminary data.</text>
</comment>
<reference evidence="3 4" key="1">
    <citation type="journal article" date="2018" name="Sci. Rep.">
        <title>Genomic signatures of local adaptation to the degree of environmental predictability in rotifers.</title>
        <authorList>
            <person name="Franch-Gras L."/>
            <person name="Hahn C."/>
            <person name="Garcia-Roger E.M."/>
            <person name="Carmona M.J."/>
            <person name="Serra M."/>
            <person name="Gomez A."/>
        </authorList>
    </citation>
    <scope>NUCLEOTIDE SEQUENCE [LARGE SCALE GENOMIC DNA]</scope>
    <source>
        <strain evidence="3">HYR1</strain>
    </source>
</reference>
<dbReference type="GO" id="GO:0005509">
    <property type="term" value="F:calcium ion binding"/>
    <property type="evidence" value="ECO:0007669"/>
    <property type="project" value="InterPro"/>
</dbReference>
<dbReference type="PRINTS" id="PR00450">
    <property type="entry name" value="RECOVERIN"/>
</dbReference>
<gene>
    <name evidence="3" type="ORF">BpHYR1_049272</name>
</gene>
<dbReference type="OrthoDB" id="191686at2759"/>
<accession>A0A3M7R6N3</accession>
<dbReference type="Gene3D" id="1.10.238.10">
    <property type="entry name" value="EF-hand"/>
    <property type="match status" value="1"/>
</dbReference>
<evidence type="ECO:0000256" key="1">
    <source>
        <dbReference type="ARBA" id="ARBA00022837"/>
    </source>
</evidence>